<gene>
    <name evidence="5" type="ORF">EV214_10576</name>
</gene>
<keyword evidence="3" id="KW-0583">PHB biosynthesis</keyword>
<dbReference type="Pfam" id="PF09712">
    <property type="entry name" value="PHA_synth_III_E"/>
    <property type="match status" value="1"/>
</dbReference>
<comment type="pathway">
    <text evidence="1">Biopolymer metabolism; poly-(R)-3-hydroxybutanoate biosynthesis.</text>
</comment>
<keyword evidence="4" id="KW-0175">Coiled coil</keyword>
<evidence type="ECO:0000256" key="1">
    <source>
        <dbReference type="ARBA" id="ARBA00004683"/>
    </source>
</evidence>
<evidence type="ECO:0000313" key="5">
    <source>
        <dbReference type="EMBL" id="TCO77977.1"/>
    </source>
</evidence>
<evidence type="ECO:0000256" key="2">
    <source>
        <dbReference type="ARBA" id="ARBA00019066"/>
    </source>
</evidence>
<feature type="coiled-coil region" evidence="4">
    <location>
        <begin position="321"/>
        <end position="348"/>
    </location>
</feature>
<sequence length="356" mass="42436">MCTQQSDSNFMDQYFEFQKNMLHTWQKSFMPNREEKNTDPITEKNPMDFFNQWTNASYDAFSKNINFMKENTASHGMLGALETYQNLYKFWNNLILENDKAPLDKFYSHWQKEYTKMLSNHFMNFLPDSVQNLLKDPIDTYQMYLNTSKNFYTPWLNNFSASQSLLGKSFTGDQDAFLDYVKLYRKNYEKTFGKFFDIPALGLGKEHFENEMNRADAFISYTNTVNEFFVTIYKVGTETMEHIMKEYQSMLTKGTHPKTFKEFYEYWWQENEAAYTNLFKTDDFSKLLSQVVDAGLILKQNTDKFFEEQLDFLPFPKMSDMKSLYKTVYDLKKEIKNLNKEMKNLAKNNNTNEMGL</sequence>
<evidence type="ECO:0000313" key="6">
    <source>
        <dbReference type="Proteomes" id="UP000294919"/>
    </source>
</evidence>
<dbReference type="UniPathway" id="UPA00917"/>
<proteinExistence type="predicted"/>
<evidence type="ECO:0000256" key="3">
    <source>
        <dbReference type="ARBA" id="ARBA00022752"/>
    </source>
</evidence>
<reference evidence="5 6" key="1">
    <citation type="submission" date="2019-03" db="EMBL/GenBank/DDBJ databases">
        <title>Genomic Encyclopedia of Type Strains, Phase IV (KMG-IV): sequencing the most valuable type-strain genomes for metagenomic binning, comparative biology and taxonomic classification.</title>
        <authorList>
            <person name="Goeker M."/>
        </authorList>
    </citation>
    <scope>NUCLEOTIDE SEQUENCE [LARGE SCALE GENOMIC DNA]</scope>
    <source>
        <strain evidence="5 6">DSM 102940</strain>
    </source>
</reference>
<dbReference type="GO" id="GO:0042619">
    <property type="term" value="P:poly-hydroxybutyrate biosynthetic process"/>
    <property type="evidence" value="ECO:0007669"/>
    <property type="project" value="UniProtKB-KW"/>
</dbReference>
<protein>
    <recommendedName>
        <fullName evidence="2">Poly(3-hydroxyalkanoate) polymerase subunit PhaE</fullName>
    </recommendedName>
</protein>
<accession>A0A4R2KYJ9</accession>
<keyword evidence="6" id="KW-1185">Reference proteome</keyword>
<dbReference type="AlphaFoldDB" id="A0A4R2KYJ9"/>
<comment type="caution">
    <text evidence="5">The sequence shown here is derived from an EMBL/GenBank/DDBJ whole genome shotgun (WGS) entry which is preliminary data.</text>
</comment>
<dbReference type="EMBL" id="SLWV01000005">
    <property type="protein sequence ID" value="TCO77977.1"/>
    <property type="molecule type" value="Genomic_DNA"/>
</dbReference>
<evidence type="ECO:0000256" key="4">
    <source>
        <dbReference type="SAM" id="Coils"/>
    </source>
</evidence>
<dbReference type="Proteomes" id="UP000294919">
    <property type="component" value="Unassembled WGS sequence"/>
</dbReference>
<dbReference type="RefSeq" id="WP_132243609.1">
    <property type="nucleotide sequence ID" value="NZ_SLWV01000005.1"/>
</dbReference>
<dbReference type="OrthoDB" id="617533at2"/>
<organism evidence="5 6">
    <name type="scientific">Marinisporobacter balticus</name>
    <dbReference type="NCBI Taxonomy" id="2018667"/>
    <lineage>
        <taxon>Bacteria</taxon>
        <taxon>Bacillati</taxon>
        <taxon>Bacillota</taxon>
        <taxon>Clostridia</taxon>
        <taxon>Peptostreptococcales</taxon>
        <taxon>Thermotaleaceae</taxon>
        <taxon>Marinisporobacter</taxon>
    </lineage>
</organism>
<dbReference type="InterPro" id="IPR010123">
    <property type="entry name" value="PHA_synth_III_E"/>
</dbReference>
<name>A0A4R2KYJ9_9FIRM</name>